<dbReference type="Proteomes" id="UP000254055">
    <property type="component" value="Unassembled WGS sequence"/>
</dbReference>
<dbReference type="EMBL" id="UGRS01000002">
    <property type="protein sequence ID" value="SUA44237.1"/>
    <property type="molecule type" value="Genomic_DNA"/>
</dbReference>
<evidence type="ECO:0000256" key="1">
    <source>
        <dbReference type="SAM" id="SignalP"/>
    </source>
</evidence>
<dbReference type="AlphaFoldDB" id="A0A378WTZ3"/>
<keyword evidence="1" id="KW-0732">Signal</keyword>
<evidence type="ECO:0000313" key="2">
    <source>
        <dbReference type="EMBL" id="SUA44237.1"/>
    </source>
</evidence>
<sequence>MNRLLKSIPVLCLALSAVAKADVCFPSSAISYPYFVDLKEDKNYSRRLTKNDLSTGESRKKYQVEYADKVYFFGRYISGKEAAAGSRVYGGDYLYLDLPKGARSVYGKKLIIAQSDTASDQAAREHFQRDIIPLEGRASTIQGKLVYDSPNVHRKFLHNCTREPDAEIRRKRWFIKPVRQPFYTVLPKSGKGGVYKQLMLPDSPHWKKGQTVTLTGKAAAHEIENDYFYINEILFTPER</sequence>
<proteinExistence type="predicted"/>
<organism evidence="2 3">
    <name type="scientific">Neisseria zoodegmatis</name>
    <dbReference type="NCBI Taxonomy" id="326523"/>
    <lineage>
        <taxon>Bacteria</taxon>
        <taxon>Pseudomonadati</taxon>
        <taxon>Pseudomonadota</taxon>
        <taxon>Betaproteobacteria</taxon>
        <taxon>Neisseriales</taxon>
        <taxon>Neisseriaceae</taxon>
        <taxon>Neisseria</taxon>
    </lineage>
</organism>
<feature type="signal peptide" evidence="1">
    <location>
        <begin position="1"/>
        <end position="21"/>
    </location>
</feature>
<feature type="chain" id="PRO_5016787993" evidence="1">
    <location>
        <begin position="22"/>
        <end position="239"/>
    </location>
</feature>
<name>A0A378WTZ3_9NEIS</name>
<reference evidence="2 3" key="1">
    <citation type="submission" date="2018-06" db="EMBL/GenBank/DDBJ databases">
        <authorList>
            <consortium name="Pathogen Informatics"/>
            <person name="Doyle S."/>
        </authorList>
    </citation>
    <scope>NUCLEOTIDE SEQUENCE [LARGE SCALE GENOMIC DNA]</scope>
    <source>
        <strain evidence="2 3">NCTC12229</strain>
    </source>
</reference>
<gene>
    <name evidence="2" type="ORF">NCTC12229_01722</name>
</gene>
<evidence type="ECO:0000313" key="3">
    <source>
        <dbReference type="Proteomes" id="UP000254055"/>
    </source>
</evidence>
<protein>
    <submittedName>
        <fullName evidence="2">Uncharacterized protein</fullName>
    </submittedName>
</protein>
<accession>A0A378WTZ3</accession>